<dbReference type="SUPFAM" id="SSF81342">
    <property type="entry name" value="Transmembrane di-heme cytochromes"/>
    <property type="match status" value="1"/>
</dbReference>
<reference evidence="8 9" key="1">
    <citation type="submission" date="2019-10" db="EMBL/GenBank/DDBJ databases">
        <title>Poseidonibacter ostreae sp. nov., isolated from the gut of the Ostrea denselamellosa.</title>
        <authorList>
            <person name="Choi A."/>
        </authorList>
    </citation>
    <scope>NUCLEOTIDE SEQUENCE [LARGE SCALE GENOMIC DNA]</scope>
    <source>
        <strain evidence="8 9">SJOD-M-5</strain>
    </source>
</reference>
<proteinExistence type="predicted"/>
<dbReference type="Proteomes" id="UP000461010">
    <property type="component" value="Unassembled WGS sequence"/>
</dbReference>
<dbReference type="InterPro" id="IPR011577">
    <property type="entry name" value="Cyt_b561_bac/Ni-Hgenase"/>
</dbReference>
<accession>A0ABQ6VQ47</accession>
<feature type="transmembrane region" description="Helical" evidence="6">
    <location>
        <begin position="147"/>
        <end position="165"/>
    </location>
</feature>
<comment type="subcellular location">
    <subcellularLocation>
        <location evidence="1">Cell membrane</location>
        <topology evidence="1">Multi-pass membrane protein</topology>
    </subcellularLocation>
</comment>
<keyword evidence="5 6" id="KW-0472">Membrane</keyword>
<dbReference type="Pfam" id="PF01292">
    <property type="entry name" value="Ni_hydr_CYTB"/>
    <property type="match status" value="1"/>
</dbReference>
<dbReference type="InterPro" id="IPR051542">
    <property type="entry name" value="Hydrogenase_cytochrome"/>
</dbReference>
<evidence type="ECO:0000256" key="2">
    <source>
        <dbReference type="ARBA" id="ARBA00022475"/>
    </source>
</evidence>
<gene>
    <name evidence="8" type="ORF">GBG18_00065</name>
</gene>
<dbReference type="PANTHER" id="PTHR30485:SF2">
    <property type="entry name" value="BLL0597 PROTEIN"/>
    <property type="match status" value="1"/>
</dbReference>
<evidence type="ECO:0000256" key="4">
    <source>
        <dbReference type="ARBA" id="ARBA00022989"/>
    </source>
</evidence>
<dbReference type="Gene3D" id="1.20.950.20">
    <property type="entry name" value="Transmembrane di-heme cytochromes, Chain C"/>
    <property type="match status" value="1"/>
</dbReference>
<feature type="transmembrane region" description="Helical" evidence="6">
    <location>
        <begin position="35"/>
        <end position="58"/>
    </location>
</feature>
<keyword evidence="3 6" id="KW-0812">Transmembrane</keyword>
<evidence type="ECO:0000313" key="9">
    <source>
        <dbReference type="Proteomes" id="UP000461010"/>
    </source>
</evidence>
<keyword evidence="9" id="KW-1185">Reference proteome</keyword>
<evidence type="ECO:0000256" key="6">
    <source>
        <dbReference type="SAM" id="Phobius"/>
    </source>
</evidence>
<dbReference type="Pfam" id="PF09626">
    <property type="entry name" value="DHC"/>
    <property type="match status" value="1"/>
</dbReference>
<evidence type="ECO:0000256" key="5">
    <source>
        <dbReference type="ARBA" id="ARBA00023136"/>
    </source>
</evidence>
<protein>
    <recommendedName>
        <fullName evidence="7">Cytochrome b561 bacterial/Ni-hydrogenase domain-containing protein</fullName>
    </recommendedName>
</protein>
<organism evidence="8 9">
    <name type="scientific">Poseidonibacter ostreae</name>
    <dbReference type="NCBI Taxonomy" id="2654171"/>
    <lineage>
        <taxon>Bacteria</taxon>
        <taxon>Pseudomonadati</taxon>
        <taxon>Campylobacterota</taxon>
        <taxon>Epsilonproteobacteria</taxon>
        <taxon>Campylobacterales</taxon>
        <taxon>Arcobacteraceae</taxon>
        <taxon>Poseidonibacter</taxon>
    </lineage>
</organism>
<sequence length="372" mass="42841">MQKSYIWSIPTRVFHWLFVGFILLAFISADEDRLLNYHAIIGYAILILLAFRLIWGIFGPKYSRFKDFPMSMKSIKEFQENILNTNQKFIGHNPIASYVMIGMFITVFIIILTGALTLGIQEGKGVFSYLNSSFFKEMELFESLHELFATCLILLIVAHLGGILFDKIFHGKHETLNSIFNGFKKTKEKEIIKLNIYQKIIAFIFLIIFIGFLVFNLLQPKNILVASSYKSTYYEQHNELFVSECAACHTLYPPNLLPKRSWIKLMSDLENHFGDDASLEKEDYSLILSFLVGNSAETSTMEASVKILDSIKNKDIIAISQTIFWKKRHNEIDSSIFEDNKIKSKANCKACHTDIEKGLIEDENIKNINDFM</sequence>
<evidence type="ECO:0000313" key="8">
    <source>
        <dbReference type="EMBL" id="KAB7892904.1"/>
    </source>
</evidence>
<dbReference type="InterPro" id="IPR016174">
    <property type="entry name" value="Di-haem_cyt_TM"/>
</dbReference>
<dbReference type="PANTHER" id="PTHR30485">
    <property type="entry name" value="NI/FE-HYDROGENASE 1 B-TYPE CYTOCHROME SUBUNIT"/>
    <property type="match status" value="1"/>
</dbReference>
<evidence type="ECO:0000256" key="1">
    <source>
        <dbReference type="ARBA" id="ARBA00004651"/>
    </source>
</evidence>
<dbReference type="InterPro" id="IPR018588">
    <property type="entry name" value="Dihaem_cytochrome-c"/>
</dbReference>
<dbReference type="RefSeq" id="WP_152187290.1">
    <property type="nucleotide sequence ID" value="NZ_WFKI01000041.1"/>
</dbReference>
<feature type="transmembrane region" description="Helical" evidence="6">
    <location>
        <begin position="95"/>
        <end position="120"/>
    </location>
</feature>
<evidence type="ECO:0000256" key="3">
    <source>
        <dbReference type="ARBA" id="ARBA00022692"/>
    </source>
</evidence>
<feature type="domain" description="Cytochrome b561 bacterial/Ni-hydrogenase" evidence="7">
    <location>
        <begin position="7"/>
        <end position="182"/>
    </location>
</feature>
<evidence type="ECO:0000259" key="7">
    <source>
        <dbReference type="Pfam" id="PF01292"/>
    </source>
</evidence>
<feature type="transmembrane region" description="Helical" evidence="6">
    <location>
        <begin position="200"/>
        <end position="218"/>
    </location>
</feature>
<keyword evidence="4 6" id="KW-1133">Transmembrane helix</keyword>
<name>A0ABQ6VQ47_9BACT</name>
<dbReference type="EMBL" id="WFKJ01000001">
    <property type="protein sequence ID" value="KAB7892904.1"/>
    <property type="molecule type" value="Genomic_DNA"/>
</dbReference>
<comment type="caution">
    <text evidence="8">The sequence shown here is derived from an EMBL/GenBank/DDBJ whole genome shotgun (WGS) entry which is preliminary data.</text>
</comment>
<keyword evidence="2" id="KW-1003">Cell membrane</keyword>
<feature type="transmembrane region" description="Helical" evidence="6">
    <location>
        <begin position="12"/>
        <end position="29"/>
    </location>
</feature>